<organism evidence="9 10">
    <name type="scientific">Caldovatus aquaticus</name>
    <dbReference type="NCBI Taxonomy" id="2865671"/>
    <lineage>
        <taxon>Bacteria</taxon>
        <taxon>Pseudomonadati</taxon>
        <taxon>Pseudomonadota</taxon>
        <taxon>Alphaproteobacteria</taxon>
        <taxon>Acetobacterales</taxon>
        <taxon>Roseomonadaceae</taxon>
        <taxon>Caldovatus</taxon>
    </lineage>
</organism>
<evidence type="ECO:0000256" key="7">
    <source>
        <dbReference type="RuleBase" id="RU364065"/>
    </source>
</evidence>
<evidence type="ECO:0000259" key="8">
    <source>
        <dbReference type="Pfam" id="PF00462"/>
    </source>
</evidence>
<dbReference type="InterPro" id="IPR036249">
    <property type="entry name" value="Thioredoxin-like_sf"/>
</dbReference>
<evidence type="ECO:0000256" key="6">
    <source>
        <dbReference type="ARBA" id="ARBA00023284"/>
    </source>
</evidence>
<name>A0ABS7F450_9PROT</name>
<reference evidence="9 10" key="1">
    <citation type="submission" date="2021-08" db="EMBL/GenBank/DDBJ databases">
        <title>Caldovatus sediminis gen. nov., sp. nov., a moderately thermophilic bacterium isolated from a hot spring.</title>
        <authorList>
            <person name="Hu C.-J."/>
            <person name="Li W.-J."/>
            <person name="Xian W.-D."/>
        </authorList>
    </citation>
    <scope>NUCLEOTIDE SEQUENCE [LARGE SCALE GENOMIC DNA]</scope>
    <source>
        <strain evidence="9 10">SYSU G05006</strain>
    </source>
</reference>
<dbReference type="InterPro" id="IPR014025">
    <property type="entry name" value="Glutaredoxin_subgr"/>
</dbReference>
<dbReference type="InterPro" id="IPR002109">
    <property type="entry name" value="Glutaredoxin"/>
</dbReference>
<comment type="caution">
    <text evidence="9">The sequence shown here is derived from an EMBL/GenBank/DDBJ whole genome shotgun (WGS) entry which is preliminary data.</text>
</comment>
<keyword evidence="6 7" id="KW-0676">Redox-active center</keyword>
<accession>A0ABS7F450</accession>
<evidence type="ECO:0000313" key="10">
    <source>
        <dbReference type="Proteomes" id="UP001519924"/>
    </source>
</evidence>
<gene>
    <name evidence="9" type="primary">grxC</name>
    <name evidence="9" type="ORF">K1J50_12960</name>
</gene>
<proteinExistence type="inferred from homology"/>
<evidence type="ECO:0000256" key="1">
    <source>
        <dbReference type="ARBA" id="ARBA00002549"/>
    </source>
</evidence>
<comment type="function">
    <text evidence="1 7">Has a glutathione-disulfide oxidoreductase activity in the presence of NADPH and glutathione reductase. Reduces low molecular weight disulfides and proteins.</text>
</comment>
<dbReference type="Gene3D" id="3.40.30.10">
    <property type="entry name" value="Glutaredoxin"/>
    <property type="match status" value="1"/>
</dbReference>
<feature type="domain" description="Glutaredoxin" evidence="8">
    <location>
        <begin position="4"/>
        <end position="63"/>
    </location>
</feature>
<dbReference type="PANTHER" id="PTHR45694:SF18">
    <property type="entry name" value="GLUTAREDOXIN-1-RELATED"/>
    <property type="match status" value="1"/>
</dbReference>
<dbReference type="Proteomes" id="UP001519924">
    <property type="component" value="Unassembled WGS sequence"/>
</dbReference>
<dbReference type="PROSITE" id="PS51354">
    <property type="entry name" value="GLUTAREDOXIN_2"/>
    <property type="match status" value="1"/>
</dbReference>
<dbReference type="PANTHER" id="PTHR45694">
    <property type="entry name" value="GLUTAREDOXIN 2"/>
    <property type="match status" value="1"/>
</dbReference>
<evidence type="ECO:0000256" key="4">
    <source>
        <dbReference type="ARBA" id="ARBA00022982"/>
    </source>
</evidence>
<dbReference type="InterPro" id="IPR011900">
    <property type="entry name" value="GRX_bact"/>
</dbReference>
<dbReference type="EMBL" id="JAHZUY010000038">
    <property type="protein sequence ID" value="MBW8270391.1"/>
    <property type="molecule type" value="Genomic_DNA"/>
</dbReference>
<dbReference type="PRINTS" id="PR00160">
    <property type="entry name" value="GLUTAREDOXIN"/>
</dbReference>
<dbReference type="PROSITE" id="PS00195">
    <property type="entry name" value="GLUTAREDOXIN_1"/>
    <property type="match status" value="1"/>
</dbReference>
<keyword evidence="3 7" id="KW-0813">Transport</keyword>
<sequence length="88" mass="9394">MPKVEIYTTAFCPYCARAKLLLDRKGVAYVEYDAPHGSAARREAIERSGGRTTVPQIFIDGRPIGGSDDLAALERAGKLDALLAGEAA</sequence>
<protein>
    <recommendedName>
        <fullName evidence="7">Glutaredoxin</fullName>
    </recommendedName>
</protein>
<evidence type="ECO:0000313" key="9">
    <source>
        <dbReference type="EMBL" id="MBW8270391.1"/>
    </source>
</evidence>
<evidence type="ECO:0000256" key="3">
    <source>
        <dbReference type="ARBA" id="ARBA00022448"/>
    </source>
</evidence>
<dbReference type="NCBIfam" id="TIGR02181">
    <property type="entry name" value="GRX_bact"/>
    <property type="match status" value="1"/>
</dbReference>
<dbReference type="Pfam" id="PF00462">
    <property type="entry name" value="Glutaredoxin"/>
    <property type="match status" value="1"/>
</dbReference>
<keyword evidence="10" id="KW-1185">Reference proteome</keyword>
<dbReference type="SUPFAM" id="SSF52833">
    <property type="entry name" value="Thioredoxin-like"/>
    <property type="match status" value="1"/>
</dbReference>
<keyword evidence="5" id="KW-1015">Disulfide bond</keyword>
<evidence type="ECO:0000256" key="2">
    <source>
        <dbReference type="ARBA" id="ARBA00007787"/>
    </source>
</evidence>
<dbReference type="CDD" id="cd03418">
    <property type="entry name" value="GRX_GRXb_1_3_like"/>
    <property type="match status" value="1"/>
</dbReference>
<evidence type="ECO:0000256" key="5">
    <source>
        <dbReference type="ARBA" id="ARBA00023157"/>
    </source>
</evidence>
<comment type="similarity">
    <text evidence="2 7">Belongs to the glutaredoxin family.</text>
</comment>
<keyword evidence="4 7" id="KW-0249">Electron transport</keyword>
<dbReference type="InterPro" id="IPR011767">
    <property type="entry name" value="GLR_AS"/>
</dbReference>
<keyword evidence="7" id="KW-0963">Cytoplasm</keyword>
<dbReference type="RefSeq" id="WP_220118131.1">
    <property type="nucleotide sequence ID" value="NZ_JAHZUY010000038.1"/>
</dbReference>